<dbReference type="GO" id="GO:0004713">
    <property type="term" value="F:protein tyrosine kinase activity"/>
    <property type="evidence" value="ECO:0007669"/>
    <property type="project" value="TreeGrafter"/>
</dbReference>
<evidence type="ECO:0000259" key="9">
    <source>
        <dbReference type="Pfam" id="PF13807"/>
    </source>
</evidence>
<proteinExistence type="predicted"/>
<dbReference type="InterPro" id="IPR003856">
    <property type="entry name" value="LPS_length_determ_N"/>
</dbReference>
<evidence type="ECO:0000256" key="4">
    <source>
        <dbReference type="ARBA" id="ARBA00022989"/>
    </source>
</evidence>
<dbReference type="PANTHER" id="PTHR32309:SF13">
    <property type="entry name" value="FERRIC ENTEROBACTIN TRANSPORT PROTEIN FEPE"/>
    <property type="match status" value="1"/>
</dbReference>
<feature type="transmembrane region" description="Helical" evidence="7">
    <location>
        <begin position="26"/>
        <end position="45"/>
    </location>
</feature>
<dbReference type="Pfam" id="PF13807">
    <property type="entry name" value="GNVR"/>
    <property type="match status" value="1"/>
</dbReference>
<name>A0AA44C5P9_9GAMM</name>
<accession>A0AA44C5P9</accession>
<keyword evidence="6" id="KW-0175">Coiled coil</keyword>
<evidence type="ECO:0000256" key="5">
    <source>
        <dbReference type="ARBA" id="ARBA00023136"/>
    </source>
</evidence>
<dbReference type="PANTHER" id="PTHR32309">
    <property type="entry name" value="TYROSINE-PROTEIN KINASE"/>
    <property type="match status" value="1"/>
</dbReference>
<dbReference type="EMBL" id="JAAPAP010000003">
    <property type="protein sequence ID" value="NHN76789.1"/>
    <property type="molecule type" value="Genomic_DNA"/>
</dbReference>
<comment type="caution">
    <text evidence="10">The sequence shown here is derived from an EMBL/GenBank/DDBJ whole genome shotgun (WGS) entry which is preliminary data.</text>
</comment>
<feature type="transmembrane region" description="Helical" evidence="7">
    <location>
        <begin position="392"/>
        <end position="412"/>
    </location>
</feature>
<sequence length="442" mass="49510">MYVKAPPPADEIDLRELLASLWSERFLIVAVALLISATAAAYAFLARPYYEVRSVLHPPVLKALDELNSTGVYSLDAETALKRVGAALASYTNRLAFFKAHEEQFAFLLKTNQTFGQFFDDFNLEAFKMLQPDPKKNEGLSPYVGISFTYPEGVDGVRLTNDFVDFAITSERKKIVDDFATVVQNKLALVERRIEAERARYLSAKDAQVAKLLEADALERAQLQDELDALRNELRTRRNNRIAQLNEAIRIATSLNIRKPTTPNAMGEAAKAAQGNVIRTEVHNQEIPLYFMGTEALEAERDALEKRRSDDFTSPRIAEIQKRLRLLETNRQVEMLKQRKDKDEDLFLNGLDKLIGEAARLRGLKVDFSNLALVKVDQLAVEPIKPVKPKKLLILALGLVLGGMLGVFVALVRGMMRKSAPPTKRLAPLPQLPIQDNTQVAA</sequence>
<evidence type="ECO:0000313" key="10">
    <source>
        <dbReference type="EMBL" id="NHN76789.1"/>
    </source>
</evidence>
<evidence type="ECO:0000256" key="3">
    <source>
        <dbReference type="ARBA" id="ARBA00022692"/>
    </source>
</evidence>
<gene>
    <name evidence="10" type="ORF">HA520_05735</name>
</gene>
<keyword evidence="5 7" id="KW-0472">Membrane</keyword>
<organism evidence="10 11">
    <name type="scientific">Azotobacter chroococcum</name>
    <dbReference type="NCBI Taxonomy" id="353"/>
    <lineage>
        <taxon>Bacteria</taxon>
        <taxon>Pseudomonadati</taxon>
        <taxon>Pseudomonadota</taxon>
        <taxon>Gammaproteobacteria</taxon>
        <taxon>Pseudomonadales</taxon>
        <taxon>Pseudomonadaceae</taxon>
        <taxon>Azotobacter</taxon>
    </lineage>
</organism>
<evidence type="ECO:0000256" key="6">
    <source>
        <dbReference type="SAM" id="Coils"/>
    </source>
</evidence>
<keyword evidence="4 7" id="KW-1133">Transmembrane helix</keyword>
<evidence type="ECO:0000259" key="8">
    <source>
        <dbReference type="Pfam" id="PF02706"/>
    </source>
</evidence>
<dbReference type="GO" id="GO:0005886">
    <property type="term" value="C:plasma membrane"/>
    <property type="evidence" value="ECO:0007669"/>
    <property type="project" value="UniProtKB-SubCell"/>
</dbReference>
<protein>
    <submittedName>
        <fullName evidence="10">Chain-length determining protein</fullName>
    </submittedName>
</protein>
<evidence type="ECO:0000256" key="2">
    <source>
        <dbReference type="ARBA" id="ARBA00022475"/>
    </source>
</evidence>
<comment type="subcellular location">
    <subcellularLocation>
        <location evidence="1">Cell membrane</location>
        <topology evidence="1">Multi-pass membrane protein</topology>
    </subcellularLocation>
</comment>
<evidence type="ECO:0000256" key="7">
    <source>
        <dbReference type="SAM" id="Phobius"/>
    </source>
</evidence>
<dbReference type="RefSeq" id="WP_165891984.1">
    <property type="nucleotide sequence ID" value="NZ_JAAPAP010000003.1"/>
</dbReference>
<dbReference type="Pfam" id="PF02706">
    <property type="entry name" value="Wzz"/>
    <property type="match status" value="1"/>
</dbReference>
<dbReference type="Gene3D" id="3.30.1890.10">
    <property type="entry name" value="FepE-like"/>
    <property type="match status" value="2"/>
</dbReference>
<dbReference type="SUPFAM" id="SSF160355">
    <property type="entry name" value="Bacterial polysaccharide co-polymerase-like"/>
    <property type="match status" value="2"/>
</dbReference>
<dbReference type="AlphaFoldDB" id="A0AA44C5P9"/>
<feature type="domain" description="Polysaccharide chain length determinant N-terminal" evidence="8">
    <location>
        <begin position="10"/>
        <end position="65"/>
    </location>
</feature>
<evidence type="ECO:0000256" key="1">
    <source>
        <dbReference type="ARBA" id="ARBA00004651"/>
    </source>
</evidence>
<feature type="domain" description="Tyrosine-protein kinase G-rich" evidence="9">
    <location>
        <begin position="376"/>
        <end position="414"/>
    </location>
</feature>
<dbReference type="Proteomes" id="UP000736384">
    <property type="component" value="Unassembled WGS sequence"/>
</dbReference>
<feature type="coiled-coil region" evidence="6">
    <location>
        <begin position="213"/>
        <end position="240"/>
    </location>
</feature>
<reference evidence="10" key="1">
    <citation type="submission" date="2020-03" db="EMBL/GenBank/DDBJ databases">
        <title>Genome assembly of Azotobacter chroococcum W5.</title>
        <authorList>
            <person name="Kannepalli A."/>
        </authorList>
    </citation>
    <scope>NUCLEOTIDE SEQUENCE</scope>
    <source>
        <strain evidence="10">W5</strain>
    </source>
</reference>
<evidence type="ECO:0000313" key="11">
    <source>
        <dbReference type="Proteomes" id="UP000736384"/>
    </source>
</evidence>
<keyword evidence="2" id="KW-1003">Cell membrane</keyword>
<dbReference type="InterPro" id="IPR032807">
    <property type="entry name" value="GNVR"/>
</dbReference>
<keyword evidence="3 7" id="KW-0812">Transmembrane</keyword>
<dbReference type="InterPro" id="IPR050445">
    <property type="entry name" value="Bact_polysacc_biosynth/exp"/>
</dbReference>